<sequence>MGKDTFAGVLLHIERKYDKEATQGAILVEEYSGYLTGAALQSAGVAVVIDVSCSLESVHRGNFVYNYDHSGIGRPIGRFDLFFTSCFVTFNMYSRSHHDPIVCIGSYCHVAASQPSRKDAEWLPRHILSATVVSTLATGLRGCYMAMSATADVWIAVTTKICVIPCRFFVCVLCVKLFRCIALLR</sequence>
<comment type="caution">
    <text evidence="1">The sequence shown here is derived from an EMBL/GenBank/DDBJ whole genome shotgun (WGS) entry which is preliminary data.</text>
</comment>
<dbReference type="AlphaFoldDB" id="A0A016WVD0"/>
<dbReference type="Proteomes" id="UP000024635">
    <property type="component" value="Unassembled WGS sequence"/>
</dbReference>
<keyword evidence="2" id="KW-1185">Reference proteome</keyword>
<name>A0A016WVD0_9BILA</name>
<protein>
    <submittedName>
        <fullName evidence="1">Uncharacterized protein</fullName>
    </submittedName>
</protein>
<gene>
    <name evidence="1" type="primary">Acey_s0491.g2406</name>
    <name evidence="1" type="ORF">Y032_0491g2406</name>
</gene>
<evidence type="ECO:0000313" key="1">
    <source>
        <dbReference type="EMBL" id="EYC43526.1"/>
    </source>
</evidence>
<proteinExistence type="predicted"/>
<dbReference type="EMBL" id="JARK01000091">
    <property type="protein sequence ID" value="EYC43526.1"/>
    <property type="molecule type" value="Genomic_DNA"/>
</dbReference>
<accession>A0A016WVD0</accession>
<evidence type="ECO:0000313" key="2">
    <source>
        <dbReference type="Proteomes" id="UP000024635"/>
    </source>
</evidence>
<reference evidence="2" key="1">
    <citation type="journal article" date="2015" name="Nat. Genet.">
        <title>The genome and transcriptome of the zoonotic hookworm Ancylostoma ceylanicum identify infection-specific gene families.</title>
        <authorList>
            <person name="Schwarz E.M."/>
            <person name="Hu Y."/>
            <person name="Antoshechkin I."/>
            <person name="Miller M.M."/>
            <person name="Sternberg P.W."/>
            <person name="Aroian R.V."/>
        </authorList>
    </citation>
    <scope>NUCLEOTIDE SEQUENCE</scope>
    <source>
        <strain evidence="2">HY135</strain>
    </source>
</reference>
<organism evidence="1 2">
    <name type="scientific">Ancylostoma ceylanicum</name>
    <dbReference type="NCBI Taxonomy" id="53326"/>
    <lineage>
        <taxon>Eukaryota</taxon>
        <taxon>Metazoa</taxon>
        <taxon>Ecdysozoa</taxon>
        <taxon>Nematoda</taxon>
        <taxon>Chromadorea</taxon>
        <taxon>Rhabditida</taxon>
        <taxon>Rhabditina</taxon>
        <taxon>Rhabditomorpha</taxon>
        <taxon>Strongyloidea</taxon>
        <taxon>Ancylostomatidae</taxon>
        <taxon>Ancylostomatinae</taxon>
        <taxon>Ancylostoma</taxon>
    </lineage>
</organism>